<comment type="caution">
    <text evidence="2">The sequence shown here is derived from an EMBL/GenBank/DDBJ whole genome shotgun (WGS) entry which is preliminary data.</text>
</comment>
<evidence type="ECO:0000313" key="3">
    <source>
        <dbReference type="Proteomes" id="UP000614601"/>
    </source>
</evidence>
<dbReference type="Proteomes" id="UP000783686">
    <property type="component" value="Unassembled WGS sequence"/>
</dbReference>
<reference evidence="2" key="1">
    <citation type="submission" date="2020-09" db="EMBL/GenBank/DDBJ databases">
        <authorList>
            <person name="Kikuchi T."/>
        </authorList>
    </citation>
    <scope>NUCLEOTIDE SEQUENCE</scope>
    <source>
        <strain evidence="2">SH1</strain>
    </source>
</reference>
<dbReference type="AlphaFoldDB" id="A0A811LJC6"/>
<feature type="region of interest" description="Disordered" evidence="1">
    <location>
        <begin position="1"/>
        <end position="77"/>
    </location>
</feature>
<dbReference type="EMBL" id="CAJFCW020000006">
    <property type="protein sequence ID" value="CAG9123399.1"/>
    <property type="molecule type" value="Genomic_DNA"/>
</dbReference>
<feature type="region of interest" description="Disordered" evidence="1">
    <location>
        <begin position="209"/>
        <end position="232"/>
    </location>
</feature>
<dbReference type="InterPro" id="IPR020149">
    <property type="entry name" value="Uncharacterised_C02F5.10"/>
</dbReference>
<feature type="region of interest" description="Disordered" evidence="1">
    <location>
        <begin position="144"/>
        <end position="163"/>
    </location>
</feature>
<accession>A0A811LJC6</accession>
<dbReference type="OrthoDB" id="5875813at2759"/>
<proteinExistence type="predicted"/>
<dbReference type="Pfam" id="PF17309">
    <property type="entry name" value="DUF5356"/>
    <property type="match status" value="1"/>
</dbReference>
<organism evidence="2 3">
    <name type="scientific">Bursaphelenchus okinawaensis</name>
    <dbReference type="NCBI Taxonomy" id="465554"/>
    <lineage>
        <taxon>Eukaryota</taxon>
        <taxon>Metazoa</taxon>
        <taxon>Ecdysozoa</taxon>
        <taxon>Nematoda</taxon>
        <taxon>Chromadorea</taxon>
        <taxon>Rhabditida</taxon>
        <taxon>Tylenchina</taxon>
        <taxon>Tylenchomorpha</taxon>
        <taxon>Aphelenchoidea</taxon>
        <taxon>Aphelenchoididae</taxon>
        <taxon>Bursaphelenchus</taxon>
    </lineage>
</organism>
<name>A0A811LJC6_9BILA</name>
<protein>
    <submittedName>
        <fullName evidence="2">Uncharacterized protein</fullName>
    </submittedName>
</protein>
<sequence length="232" mass="25930">MPSPKPLKSPKRRRRTVIDDTKASQKNSSSPQEDDTPLPELTPPISDSERNEKLARAESYDQSMLPPPDKESEFVNPHLKYEHAIASKNFEPGETLANISAGEWERADPAYKPEMINEKMKENKISVFQASQTNVVEGNSTVLKAKGSSKRKKASPSPAPDKAALIGQMVTKVIREYLKGKNEDRIRLEIRLVDEDDVPFELATAVRKDAKPMDERGGVVTKKSPNNKGWHS</sequence>
<feature type="compositionally biased region" description="Basic and acidic residues" evidence="1">
    <location>
        <begin position="68"/>
        <end position="77"/>
    </location>
</feature>
<dbReference type="EMBL" id="CAJFDH010000006">
    <property type="protein sequence ID" value="CAD5227582.1"/>
    <property type="molecule type" value="Genomic_DNA"/>
</dbReference>
<evidence type="ECO:0000256" key="1">
    <source>
        <dbReference type="SAM" id="MobiDB-lite"/>
    </source>
</evidence>
<gene>
    <name evidence="2" type="ORF">BOKJ2_LOCUS12245</name>
</gene>
<dbReference type="Proteomes" id="UP000614601">
    <property type="component" value="Unassembled WGS sequence"/>
</dbReference>
<keyword evidence="3" id="KW-1185">Reference proteome</keyword>
<feature type="compositionally biased region" description="Basic and acidic residues" evidence="1">
    <location>
        <begin position="47"/>
        <end position="59"/>
    </location>
</feature>
<feature type="compositionally biased region" description="Polar residues" evidence="1">
    <location>
        <begin position="223"/>
        <end position="232"/>
    </location>
</feature>
<evidence type="ECO:0000313" key="2">
    <source>
        <dbReference type="EMBL" id="CAD5227582.1"/>
    </source>
</evidence>